<dbReference type="Proteomes" id="UP001301731">
    <property type="component" value="Chromosome"/>
</dbReference>
<dbReference type="Gene3D" id="1.10.287.1080">
    <property type="entry name" value="MazG-like"/>
    <property type="match status" value="1"/>
</dbReference>
<organism evidence="1 2">
    <name type="scientific">Streptomyces solicathayae</name>
    <dbReference type="NCBI Taxonomy" id="3081768"/>
    <lineage>
        <taxon>Bacteria</taxon>
        <taxon>Bacillati</taxon>
        <taxon>Actinomycetota</taxon>
        <taxon>Actinomycetes</taxon>
        <taxon>Kitasatosporales</taxon>
        <taxon>Streptomycetaceae</taxon>
        <taxon>Streptomyces</taxon>
    </lineage>
</organism>
<evidence type="ECO:0000313" key="2">
    <source>
        <dbReference type="Proteomes" id="UP001301731"/>
    </source>
</evidence>
<dbReference type="RefSeq" id="WP_318101256.1">
    <property type="nucleotide sequence ID" value="NZ_CP137573.1"/>
</dbReference>
<keyword evidence="2" id="KW-1185">Reference proteome</keyword>
<dbReference type="SUPFAM" id="SSF101386">
    <property type="entry name" value="all-alpha NTP pyrophosphatases"/>
    <property type="match status" value="1"/>
</dbReference>
<name>A0ABZ0LM77_9ACTN</name>
<dbReference type="CDD" id="cd11533">
    <property type="entry name" value="NTP-PPase_Af0060_like"/>
    <property type="match status" value="1"/>
</dbReference>
<proteinExistence type="predicted"/>
<evidence type="ECO:0000313" key="1">
    <source>
        <dbReference type="EMBL" id="WOX20591.1"/>
    </source>
</evidence>
<dbReference type="EMBL" id="CP137573">
    <property type="protein sequence ID" value="WOX20591.1"/>
    <property type="molecule type" value="Genomic_DNA"/>
</dbReference>
<sequence>MDSTDPWETIGRLAEHFAAWDDARGMAREEQWSLQILKLAEEVGEAAQAVIGARGTNPRKGHSHSWEDVRDEVADCVITGMVALARLLGDQARPHFDAVLAQKSAAFLPGPEDA</sequence>
<gene>
    <name evidence="1" type="ORF">R2D22_03955</name>
</gene>
<dbReference type="InterPro" id="IPR044548">
    <property type="entry name" value="AF0060_NTP-PPase_MazG-like"/>
</dbReference>
<protein>
    <submittedName>
        <fullName evidence="1">MazG-like family protein</fullName>
    </submittedName>
</protein>
<reference evidence="1 2" key="1">
    <citation type="submission" date="2023-10" db="EMBL/GenBank/DDBJ databases">
        <title>The genome sequence of Streptomyces sp. HUAS YS2.</title>
        <authorList>
            <person name="Mo P."/>
        </authorList>
    </citation>
    <scope>NUCLEOTIDE SEQUENCE [LARGE SCALE GENOMIC DNA]</scope>
    <source>
        <strain evidence="1 2">HUAS YS2</strain>
    </source>
</reference>
<accession>A0ABZ0LM77</accession>